<organism evidence="2 3">
    <name type="scientific">Candidatus Haliotispira prima</name>
    <dbReference type="NCBI Taxonomy" id="3034016"/>
    <lineage>
        <taxon>Bacteria</taxon>
        <taxon>Pseudomonadati</taxon>
        <taxon>Spirochaetota</taxon>
        <taxon>Spirochaetia</taxon>
        <taxon>Spirochaetales</taxon>
        <taxon>Spirochaetaceae</taxon>
        <taxon>Candidatus Haliotispira</taxon>
    </lineage>
</organism>
<accession>A0ABY8MMC7</accession>
<sequence length="394" mass="44507">MTLPVSVIIPTYRRPELTAQALLSVYSQTAAPREILVLDDASGPSFAKLQRACEQTAARFHPSPIRLHVETLPRHLGMPGAVRNIAMLRSSSEWLAFLDSDDVWLPKKLQCQWQRQQETGTRVLHCRELWLRFNRPYIAPALALSDSDVRNEFDQQEFIMRLQQQLGHRKKQGKGQQAELLHLAENLLLPPAASHPLPGHHRLIPQIVSQKKQKQLREGSPARLWPDALKKCILGPSTLLLHRSVCRAVGYFDPKLQIAEDYEYFLRIIAQFAVAYCPDSLVAKRDSIPATFASSPEVLANNVPNVPQLSHLYPRIEPFRIAALEKLLDSPRAARLLSAAQRQEAIAELQRKLSICLAGARKNRNRPDGVRAGIAETAEIKSLQDKLQLWQNHP</sequence>
<dbReference type="RefSeq" id="WP_326928559.1">
    <property type="nucleotide sequence ID" value="NZ_CP123443.1"/>
</dbReference>
<feature type="domain" description="Glycosyltransferase 2-like" evidence="1">
    <location>
        <begin position="6"/>
        <end position="123"/>
    </location>
</feature>
<proteinExistence type="predicted"/>
<dbReference type="CDD" id="cd00761">
    <property type="entry name" value="Glyco_tranf_GTA_type"/>
    <property type="match status" value="1"/>
</dbReference>
<reference evidence="2 3" key="1">
    <citation type="submission" date="2023-04" db="EMBL/GenBank/DDBJ databases">
        <title>Spirochaete genome identified in red abalone sample constitutes a novel genus.</title>
        <authorList>
            <person name="Sharma S.P."/>
            <person name="Purcell C.M."/>
            <person name="Hyde J.R."/>
            <person name="Severin A.J."/>
        </authorList>
    </citation>
    <scope>NUCLEOTIDE SEQUENCE [LARGE SCALE GENOMIC DNA]</scope>
    <source>
        <strain evidence="2 3">SP-2023</strain>
    </source>
</reference>
<dbReference type="Pfam" id="PF00535">
    <property type="entry name" value="Glycos_transf_2"/>
    <property type="match status" value="1"/>
</dbReference>
<dbReference type="EMBL" id="CP123443">
    <property type="protein sequence ID" value="WGK70348.1"/>
    <property type="molecule type" value="Genomic_DNA"/>
</dbReference>
<dbReference type="InterPro" id="IPR001173">
    <property type="entry name" value="Glyco_trans_2-like"/>
</dbReference>
<dbReference type="InterPro" id="IPR050834">
    <property type="entry name" value="Glycosyltransf_2"/>
</dbReference>
<name>A0ABY8MMC7_9SPIO</name>
<gene>
    <name evidence="2" type="ORF">P0082_05665</name>
</gene>
<dbReference type="PANTHER" id="PTHR43685:SF2">
    <property type="entry name" value="GLYCOSYLTRANSFERASE 2-LIKE DOMAIN-CONTAINING PROTEIN"/>
    <property type="match status" value="1"/>
</dbReference>
<evidence type="ECO:0000313" key="2">
    <source>
        <dbReference type="EMBL" id="WGK70348.1"/>
    </source>
</evidence>
<evidence type="ECO:0000259" key="1">
    <source>
        <dbReference type="Pfam" id="PF00535"/>
    </source>
</evidence>
<dbReference type="Proteomes" id="UP001228690">
    <property type="component" value="Chromosome"/>
</dbReference>
<protein>
    <submittedName>
        <fullName evidence="2">Glycosyltransferase family 2 protein</fullName>
    </submittedName>
</protein>
<dbReference type="SUPFAM" id="SSF53448">
    <property type="entry name" value="Nucleotide-diphospho-sugar transferases"/>
    <property type="match status" value="1"/>
</dbReference>
<keyword evidence="3" id="KW-1185">Reference proteome</keyword>
<evidence type="ECO:0000313" key="3">
    <source>
        <dbReference type="Proteomes" id="UP001228690"/>
    </source>
</evidence>
<dbReference type="InterPro" id="IPR029044">
    <property type="entry name" value="Nucleotide-diphossugar_trans"/>
</dbReference>
<dbReference type="PANTHER" id="PTHR43685">
    <property type="entry name" value="GLYCOSYLTRANSFERASE"/>
    <property type="match status" value="1"/>
</dbReference>
<dbReference type="Gene3D" id="3.90.550.10">
    <property type="entry name" value="Spore Coat Polysaccharide Biosynthesis Protein SpsA, Chain A"/>
    <property type="match status" value="2"/>
</dbReference>